<keyword evidence="14" id="KW-1185">Reference proteome</keyword>
<evidence type="ECO:0000313" key="13">
    <source>
        <dbReference type="EMBL" id="KXA92679.1"/>
    </source>
</evidence>
<comment type="similarity">
    <text evidence="10">Belongs to the peptidase M48 family.</text>
</comment>
<keyword evidence="1" id="KW-1003">Cell membrane</keyword>
<feature type="region of interest" description="Disordered" evidence="11">
    <location>
        <begin position="63"/>
        <end position="84"/>
    </location>
</feature>
<dbReference type="InterPro" id="IPR001915">
    <property type="entry name" value="Peptidase_M48"/>
</dbReference>
<organism evidence="13 14">
    <name type="scientific">candidate division MSBL1 archaeon SCGC-AAA259E17</name>
    <dbReference type="NCBI Taxonomy" id="1698263"/>
    <lineage>
        <taxon>Archaea</taxon>
        <taxon>Methanobacteriati</taxon>
        <taxon>Methanobacteriota</taxon>
        <taxon>candidate division MSBL1</taxon>
    </lineage>
</organism>
<proteinExistence type="inferred from homology"/>
<evidence type="ECO:0000256" key="6">
    <source>
        <dbReference type="ARBA" id="ARBA00022833"/>
    </source>
</evidence>
<feature type="non-terminal residue" evidence="13">
    <location>
        <position position="1"/>
    </location>
</feature>
<dbReference type="PATRIC" id="fig|1698263.3.peg.755"/>
<dbReference type="PANTHER" id="PTHR43221:SF2">
    <property type="entry name" value="PROTEASE HTPX HOMOLOG"/>
    <property type="match status" value="1"/>
</dbReference>
<dbReference type="GO" id="GO:0046872">
    <property type="term" value="F:metal ion binding"/>
    <property type="evidence" value="ECO:0007669"/>
    <property type="project" value="UniProtKB-KW"/>
</dbReference>
<evidence type="ECO:0000256" key="3">
    <source>
        <dbReference type="ARBA" id="ARBA00022692"/>
    </source>
</evidence>
<name>A0A133UET6_9EURY</name>
<keyword evidence="5 10" id="KW-0378">Hydrolase</keyword>
<keyword evidence="2 10" id="KW-0645">Protease</keyword>
<dbReference type="GO" id="GO:0004222">
    <property type="term" value="F:metalloendopeptidase activity"/>
    <property type="evidence" value="ECO:0007669"/>
    <property type="project" value="InterPro"/>
</dbReference>
<dbReference type="Proteomes" id="UP000070373">
    <property type="component" value="Unassembled WGS sequence"/>
</dbReference>
<accession>A0A133UET6</accession>
<keyword evidence="4" id="KW-0479">Metal-binding</keyword>
<keyword evidence="7" id="KW-1133">Transmembrane helix</keyword>
<dbReference type="PANTHER" id="PTHR43221">
    <property type="entry name" value="PROTEASE HTPX"/>
    <property type="match status" value="1"/>
</dbReference>
<evidence type="ECO:0000256" key="4">
    <source>
        <dbReference type="ARBA" id="ARBA00022723"/>
    </source>
</evidence>
<reference evidence="13 14" key="1">
    <citation type="journal article" date="2016" name="Sci. Rep.">
        <title>Metabolic traits of an uncultured archaeal lineage -MSBL1- from brine pools of the Red Sea.</title>
        <authorList>
            <person name="Mwirichia R."/>
            <person name="Alam I."/>
            <person name="Rashid M."/>
            <person name="Vinu M."/>
            <person name="Ba-Alawi W."/>
            <person name="Anthony Kamau A."/>
            <person name="Kamanda Ngugi D."/>
            <person name="Goker M."/>
            <person name="Klenk H.P."/>
            <person name="Bajic V."/>
            <person name="Stingl U."/>
        </authorList>
    </citation>
    <scope>NUCLEOTIDE SEQUENCE [LARGE SCALE GENOMIC DNA]</scope>
    <source>
        <strain evidence="13">SCGC-AAA259E17</strain>
    </source>
</reference>
<dbReference type="InterPro" id="IPR050083">
    <property type="entry name" value="HtpX_protease"/>
</dbReference>
<keyword evidence="6 10" id="KW-0862">Zinc</keyword>
<dbReference type="GO" id="GO:0006508">
    <property type="term" value="P:proteolysis"/>
    <property type="evidence" value="ECO:0007669"/>
    <property type="project" value="UniProtKB-KW"/>
</dbReference>
<dbReference type="Pfam" id="PF01435">
    <property type="entry name" value="Peptidase_M48"/>
    <property type="match status" value="1"/>
</dbReference>
<comment type="caution">
    <text evidence="13">The sequence shown here is derived from an EMBL/GenBank/DDBJ whole genome shotgun (WGS) entry which is preliminary data.</text>
</comment>
<evidence type="ECO:0000256" key="11">
    <source>
        <dbReference type="SAM" id="MobiDB-lite"/>
    </source>
</evidence>
<evidence type="ECO:0000256" key="5">
    <source>
        <dbReference type="ARBA" id="ARBA00022801"/>
    </source>
</evidence>
<evidence type="ECO:0000256" key="2">
    <source>
        <dbReference type="ARBA" id="ARBA00022670"/>
    </source>
</evidence>
<evidence type="ECO:0000256" key="7">
    <source>
        <dbReference type="ARBA" id="ARBA00022989"/>
    </source>
</evidence>
<evidence type="ECO:0000256" key="10">
    <source>
        <dbReference type="RuleBase" id="RU003983"/>
    </source>
</evidence>
<feature type="domain" description="Peptidase M48" evidence="12">
    <location>
        <begin position="9"/>
        <end position="113"/>
    </location>
</feature>
<feature type="compositionally biased region" description="Basic residues" evidence="11">
    <location>
        <begin position="63"/>
        <end position="72"/>
    </location>
</feature>
<keyword evidence="8 10" id="KW-0482">Metalloprotease</keyword>
<evidence type="ECO:0000313" key="14">
    <source>
        <dbReference type="Proteomes" id="UP000070373"/>
    </source>
</evidence>
<dbReference type="AlphaFoldDB" id="A0A133UET6"/>
<sequence>GQRRGGLLALIALILLPFAAMMVRLAVSRTREYGADEEGARISRKPSNLARGLKHIEEFVERKKKSKVRKKGENRNPATSHLYTINPFRGESLTELFSTHPPTEKRIKRLEEMESSGDF</sequence>
<comment type="cofactor">
    <cofactor evidence="10">
        <name>Zn(2+)</name>
        <dbReference type="ChEBI" id="CHEBI:29105"/>
    </cofactor>
    <text evidence="10">Binds 1 zinc ion per subunit.</text>
</comment>
<gene>
    <name evidence="13" type="ORF">AKJ64_02580</name>
</gene>
<protein>
    <recommendedName>
        <fullName evidence="12">Peptidase M48 domain-containing protein</fullName>
    </recommendedName>
</protein>
<evidence type="ECO:0000259" key="12">
    <source>
        <dbReference type="Pfam" id="PF01435"/>
    </source>
</evidence>
<evidence type="ECO:0000256" key="8">
    <source>
        <dbReference type="ARBA" id="ARBA00023049"/>
    </source>
</evidence>
<evidence type="ECO:0000256" key="9">
    <source>
        <dbReference type="ARBA" id="ARBA00023136"/>
    </source>
</evidence>
<keyword evidence="3" id="KW-0812">Transmembrane</keyword>
<evidence type="ECO:0000256" key="1">
    <source>
        <dbReference type="ARBA" id="ARBA00022475"/>
    </source>
</evidence>
<dbReference type="EMBL" id="LHXN01000037">
    <property type="protein sequence ID" value="KXA92679.1"/>
    <property type="molecule type" value="Genomic_DNA"/>
</dbReference>
<keyword evidence="9" id="KW-0472">Membrane</keyword>